<dbReference type="InterPro" id="IPR019734">
    <property type="entry name" value="TPR_rpt"/>
</dbReference>
<accession>A0ABW4BFT4</accession>
<name>A0ABW4BFT4_9LACO</name>
<comment type="caution">
    <text evidence="1">The sequence shown here is derived from an EMBL/GenBank/DDBJ whole genome shotgun (WGS) entry which is preliminary data.</text>
</comment>
<dbReference type="Gene3D" id="1.25.40.10">
    <property type="entry name" value="Tetratricopeptide repeat domain"/>
    <property type="match status" value="1"/>
</dbReference>
<proteinExistence type="predicted"/>
<sequence length="222" mass="24187">MNEQAMIKQFNQGDHDAAIRQAVQRIDDKPTDPKRYAVLATMLIGLHAFDEASQLLVRALGLFPNHPELTYDAGLLAFSQENFDLASKYFKQLAQGQGSLQTDAQYMLALSEQHAGRTQKALAYALTAHEAAPEKVDAALLAAQLLLGFGAFKDASRLLKPFLKMKDAGVLFTYGMAQTGAGIDGQKWLDEAKAIDPKGYQSKVGQVRDIAGFLKAQGQADE</sequence>
<dbReference type="RefSeq" id="WP_236000499.1">
    <property type="nucleotide sequence ID" value="NZ_BOLV01000012.1"/>
</dbReference>
<keyword evidence="2" id="KW-1185">Reference proteome</keyword>
<dbReference type="SMART" id="SM00028">
    <property type="entry name" value="TPR"/>
    <property type="match status" value="3"/>
</dbReference>
<reference evidence="2" key="1">
    <citation type="journal article" date="2019" name="Int. J. Syst. Evol. Microbiol.">
        <title>The Global Catalogue of Microorganisms (GCM) 10K type strain sequencing project: providing services to taxonomists for standard genome sequencing and annotation.</title>
        <authorList>
            <consortium name="The Broad Institute Genomics Platform"/>
            <consortium name="The Broad Institute Genome Sequencing Center for Infectious Disease"/>
            <person name="Wu L."/>
            <person name="Ma J."/>
        </authorList>
    </citation>
    <scope>NUCLEOTIDE SEQUENCE [LARGE SCALE GENOMIC DNA]</scope>
    <source>
        <strain evidence="2">CCM 9110</strain>
    </source>
</reference>
<dbReference type="Pfam" id="PF13432">
    <property type="entry name" value="TPR_16"/>
    <property type="match status" value="1"/>
</dbReference>
<organism evidence="1 2">
    <name type="scientific">Lacticaseibacillus suilingensis</name>
    <dbReference type="NCBI Taxonomy" id="2799577"/>
    <lineage>
        <taxon>Bacteria</taxon>
        <taxon>Bacillati</taxon>
        <taxon>Bacillota</taxon>
        <taxon>Bacilli</taxon>
        <taxon>Lactobacillales</taxon>
        <taxon>Lactobacillaceae</taxon>
        <taxon>Lacticaseibacillus</taxon>
    </lineage>
</organism>
<gene>
    <name evidence="1" type="ORF">ACFQ41_08655</name>
</gene>
<dbReference type="SUPFAM" id="SSF48452">
    <property type="entry name" value="TPR-like"/>
    <property type="match status" value="1"/>
</dbReference>
<evidence type="ECO:0000313" key="2">
    <source>
        <dbReference type="Proteomes" id="UP001597199"/>
    </source>
</evidence>
<dbReference type="Proteomes" id="UP001597199">
    <property type="component" value="Unassembled WGS sequence"/>
</dbReference>
<dbReference type="EMBL" id="JBHTOA010000032">
    <property type="protein sequence ID" value="MFD1399380.1"/>
    <property type="molecule type" value="Genomic_DNA"/>
</dbReference>
<protein>
    <submittedName>
        <fullName evidence="1">Tetratricopeptide repeat protein</fullName>
    </submittedName>
</protein>
<evidence type="ECO:0000313" key="1">
    <source>
        <dbReference type="EMBL" id="MFD1399380.1"/>
    </source>
</evidence>
<dbReference type="InterPro" id="IPR011990">
    <property type="entry name" value="TPR-like_helical_dom_sf"/>
</dbReference>